<name>A0A834H7L5_RHOSS</name>
<evidence type="ECO:0000313" key="1">
    <source>
        <dbReference type="EMBL" id="KAF7146153.1"/>
    </source>
</evidence>
<gene>
    <name evidence="1" type="ORF">RHSIM_Rhsim04G0105000</name>
</gene>
<proteinExistence type="predicted"/>
<dbReference type="Gene3D" id="3.40.50.2000">
    <property type="entry name" value="Glycogen Phosphorylase B"/>
    <property type="match status" value="2"/>
</dbReference>
<dbReference type="EMBL" id="WJXA01000004">
    <property type="protein sequence ID" value="KAF7146153.1"/>
    <property type="molecule type" value="Genomic_DNA"/>
</dbReference>
<dbReference type="Proteomes" id="UP000626092">
    <property type="component" value="Unassembled WGS sequence"/>
</dbReference>
<dbReference type="AlphaFoldDB" id="A0A834H7L5"/>
<protein>
    <submittedName>
        <fullName evidence="1">Uncharacterized protein</fullName>
    </submittedName>
</protein>
<reference evidence="1" key="1">
    <citation type="submission" date="2019-11" db="EMBL/GenBank/DDBJ databases">
        <authorList>
            <person name="Liu Y."/>
            <person name="Hou J."/>
            <person name="Li T.-Q."/>
            <person name="Guan C.-H."/>
            <person name="Wu X."/>
            <person name="Wu H.-Z."/>
            <person name="Ling F."/>
            <person name="Zhang R."/>
            <person name="Shi X.-G."/>
            <person name="Ren J.-P."/>
            <person name="Chen E.-F."/>
            <person name="Sun J.-M."/>
        </authorList>
    </citation>
    <scope>NUCLEOTIDE SEQUENCE</scope>
    <source>
        <strain evidence="1">Adult_tree_wgs_1</strain>
        <tissue evidence="1">Leaves</tissue>
    </source>
</reference>
<dbReference type="SUPFAM" id="SSF53756">
    <property type="entry name" value="UDP-Glycosyltransferase/glycogen phosphorylase"/>
    <property type="match status" value="1"/>
</dbReference>
<keyword evidence="2" id="KW-1185">Reference proteome</keyword>
<dbReference type="OrthoDB" id="5835829at2759"/>
<organism evidence="1 2">
    <name type="scientific">Rhododendron simsii</name>
    <name type="common">Sims's rhododendron</name>
    <dbReference type="NCBI Taxonomy" id="118357"/>
    <lineage>
        <taxon>Eukaryota</taxon>
        <taxon>Viridiplantae</taxon>
        <taxon>Streptophyta</taxon>
        <taxon>Embryophyta</taxon>
        <taxon>Tracheophyta</taxon>
        <taxon>Spermatophyta</taxon>
        <taxon>Magnoliopsida</taxon>
        <taxon>eudicotyledons</taxon>
        <taxon>Gunneridae</taxon>
        <taxon>Pentapetalae</taxon>
        <taxon>asterids</taxon>
        <taxon>Ericales</taxon>
        <taxon>Ericaceae</taxon>
        <taxon>Ericoideae</taxon>
        <taxon>Rhodoreae</taxon>
        <taxon>Rhododendron</taxon>
    </lineage>
</organism>
<accession>A0A834H7L5</accession>
<evidence type="ECO:0000313" key="2">
    <source>
        <dbReference type="Proteomes" id="UP000626092"/>
    </source>
</evidence>
<comment type="caution">
    <text evidence="1">The sequence shown here is derived from an EMBL/GenBank/DDBJ whole genome shotgun (WGS) entry which is preliminary data.</text>
</comment>
<sequence length="95" mass="10260">MDVSNIQDPRSHGIMSSTSKNAQVEVIVVPFLCMQREQIVTSSTICGVVKMLMASREGAEVGRKVEEIGNAAHQAAKEGGVSCLELDSFITHITR</sequence>